<organism evidence="2 3">
    <name type="scientific">Streptomyces echinoruber</name>
    <dbReference type="NCBI Taxonomy" id="68898"/>
    <lineage>
        <taxon>Bacteria</taxon>
        <taxon>Bacillati</taxon>
        <taxon>Actinomycetota</taxon>
        <taxon>Actinomycetes</taxon>
        <taxon>Kitasatosporales</taxon>
        <taxon>Streptomycetaceae</taxon>
        <taxon>Streptomyces</taxon>
    </lineage>
</organism>
<dbReference type="Pfam" id="PF00501">
    <property type="entry name" value="AMP-binding"/>
    <property type="match status" value="1"/>
</dbReference>
<evidence type="ECO:0000259" key="1">
    <source>
        <dbReference type="Pfam" id="PF00501"/>
    </source>
</evidence>
<accession>A0A918RF71</accession>
<dbReference type="PANTHER" id="PTHR43767:SF1">
    <property type="entry name" value="NONRIBOSOMAL PEPTIDE SYNTHASE PES1 (EUROFUNG)-RELATED"/>
    <property type="match status" value="1"/>
</dbReference>
<dbReference type="SUPFAM" id="SSF56801">
    <property type="entry name" value="Acetyl-CoA synthetase-like"/>
    <property type="match status" value="1"/>
</dbReference>
<dbReference type="InterPro" id="IPR050237">
    <property type="entry name" value="ATP-dep_AMP-bd_enzyme"/>
</dbReference>
<dbReference type="GO" id="GO:0016874">
    <property type="term" value="F:ligase activity"/>
    <property type="evidence" value="ECO:0007669"/>
    <property type="project" value="UniProtKB-KW"/>
</dbReference>
<dbReference type="Proteomes" id="UP000623010">
    <property type="component" value="Unassembled WGS sequence"/>
</dbReference>
<sequence>MSRIPRRRSGLYLGVVAEHAAARHGGTPLTLDHDLDVFPGAGRELTVARLADFVDDVAARLWAAGVRPGHHVAVHKTSNFDIYILASAASRIGAVPVMLSPALPGASVTALLRRLERPYLLTDTAKLDGPLADAPLAELTERVVLAAGHREGAVSLAELAGAPRRAPVFNGPDEPALMTHTSGTTGLPKLVVHSARTLRGRFRPQNRLFSLIRKRETVAVHVSFVHSRMFLAMAVVLPRAFPVLIMEDGSAQNAAELFARLRPGFLETHPNSFMEWEEVADDPRRPFANVKYFSSTFDAIHPGTMDRLLKASDRRGALFFQIYGQSECGPLVGRGYTRRGAHKADGRCLGYAMPGITRFRLVGRDGKRPSKAHPGYIDVRTPGRAVTYHGEQERFLKQVHGAWWRGMDIGYRSRWGCLHLLDREVDHIPGVHSTLEVEDAVLARLPELTELVLVPGPRREPVPVVCTRGDAPLDPDRWRAATAGFPQLAPPVHLPLSELPRTATMKVQRIELARRLKEKA</sequence>
<evidence type="ECO:0000313" key="3">
    <source>
        <dbReference type="Proteomes" id="UP000623010"/>
    </source>
</evidence>
<name>A0A918RF71_9ACTN</name>
<dbReference type="PROSITE" id="PS00455">
    <property type="entry name" value="AMP_BINDING"/>
    <property type="match status" value="1"/>
</dbReference>
<comment type="caution">
    <text evidence="2">The sequence shown here is derived from an EMBL/GenBank/DDBJ whole genome shotgun (WGS) entry which is preliminary data.</text>
</comment>
<dbReference type="EMBL" id="BMWH01000017">
    <property type="protein sequence ID" value="GGZ97703.1"/>
    <property type="molecule type" value="Genomic_DNA"/>
</dbReference>
<proteinExistence type="predicted"/>
<feature type="domain" description="AMP-dependent synthetase/ligase" evidence="1">
    <location>
        <begin position="18"/>
        <end position="388"/>
    </location>
</feature>
<dbReference type="InterPro" id="IPR020845">
    <property type="entry name" value="AMP-binding_CS"/>
</dbReference>
<dbReference type="AlphaFoldDB" id="A0A918RF71"/>
<gene>
    <name evidence="2" type="ORF">GCM10010389_41160</name>
</gene>
<dbReference type="InterPro" id="IPR000873">
    <property type="entry name" value="AMP-dep_synth/lig_dom"/>
</dbReference>
<evidence type="ECO:0000313" key="2">
    <source>
        <dbReference type="EMBL" id="GGZ97703.1"/>
    </source>
</evidence>
<reference evidence="2" key="2">
    <citation type="submission" date="2020-09" db="EMBL/GenBank/DDBJ databases">
        <authorList>
            <person name="Sun Q."/>
            <person name="Ohkuma M."/>
        </authorList>
    </citation>
    <scope>NUCLEOTIDE SEQUENCE</scope>
    <source>
        <strain evidence="2">JCM 5016</strain>
    </source>
</reference>
<dbReference type="Gene3D" id="3.40.50.12780">
    <property type="entry name" value="N-terminal domain of ligase-like"/>
    <property type="match status" value="1"/>
</dbReference>
<keyword evidence="3" id="KW-1185">Reference proteome</keyword>
<protein>
    <submittedName>
        <fullName evidence="2">Fatty-acid-CoA ligase FadD</fullName>
    </submittedName>
</protein>
<dbReference type="InterPro" id="IPR042099">
    <property type="entry name" value="ANL_N_sf"/>
</dbReference>
<reference evidence="2" key="1">
    <citation type="journal article" date="2014" name="Int. J. Syst. Evol. Microbiol.">
        <title>Complete genome sequence of Corynebacterium casei LMG S-19264T (=DSM 44701T), isolated from a smear-ripened cheese.</title>
        <authorList>
            <consortium name="US DOE Joint Genome Institute (JGI-PGF)"/>
            <person name="Walter F."/>
            <person name="Albersmeier A."/>
            <person name="Kalinowski J."/>
            <person name="Ruckert C."/>
        </authorList>
    </citation>
    <scope>NUCLEOTIDE SEQUENCE</scope>
    <source>
        <strain evidence="2">JCM 5016</strain>
    </source>
</reference>
<dbReference type="RefSeq" id="WP_190058912.1">
    <property type="nucleotide sequence ID" value="NZ_BMWH01000017.1"/>
</dbReference>
<keyword evidence="2" id="KW-0436">Ligase</keyword>
<dbReference type="PANTHER" id="PTHR43767">
    <property type="entry name" value="LONG-CHAIN-FATTY-ACID--COA LIGASE"/>
    <property type="match status" value="1"/>
</dbReference>